<organism evidence="3 4">
    <name type="scientific">Phytophthora fragariaefolia</name>
    <dbReference type="NCBI Taxonomy" id="1490495"/>
    <lineage>
        <taxon>Eukaryota</taxon>
        <taxon>Sar</taxon>
        <taxon>Stramenopiles</taxon>
        <taxon>Oomycota</taxon>
        <taxon>Peronosporomycetes</taxon>
        <taxon>Peronosporales</taxon>
        <taxon>Peronosporaceae</taxon>
        <taxon>Phytophthora</taxon>
    </lineage>
</organism>
<dbReference type="GO" id="GO:0003676">
    <property type="term" value="F:nucleic acid binding"/>
    <property type="evidence" value="ECO:0007669"/>
    <property type="project" value="InterPro"/>
</dbReference>
<dbReference type="FunFam" id="1.10.340.70:FF:000001">
    <property type="entry name" value="Retrovirus-related Pol polyprotein from transposon gypsy-like Protein"/>
    <property type="match status" value="1"/>
</dbReference>
<feature type="domain" description="Integrase catalytic" evidence="2">
    <location>
        <begin position="367"/>
        <end position="527"/>
    </location>
</feature>
<keyword evidence="4" id="KW-1185">Reference proteome</keyword>
<dbReference type="SUPFAM" id="SSF53098">
    <property type="entry name" value="Ribonuclease H-like"/>
    <property type="match status" value="1"/>
</dbReference>
<evidence type="ECO:0000313" key="3">
    <source>
        <dbReference type="EMBL" id="GMG17012.1"/>
    </source>
</evidence>
<evidence type="ECO:0000259" key="2">
    <source>
        <dbReference type="PROSITE" id="PS50994"/>
    </source>
</evidence>
<feature type="compositionally biased region" description="Polar residues" evidence="1">
    <location>
        <begin position="117"/>
        <end position="128"/>
    </location>
</feature>
<evidence type="ECO:0000313" key="4">
    <source>
        <dbReference type="Proteomes" id="UP001165121"/>
    </source>
</evidence>
<dbReference type="PROSITE" id="PS50994">
    <property type="entry name" value="INTEGRASE"/>
    <property type="match status" value="1"/>
</dbReference>
<dbReference type="InterPro" id="IPR036397">
    <property type="entry name" value="RNaseH_sf"/>
</dbReference>
<feature type="compositionally biased region" description="Polar residues" evidence="1">
    <location>
        <begin position="536"/>
        <end position="549"/>
    </location>
</feature>
<reference evidence="3" key="1">
    <citation type="submission" date="2023-04" db="EMBL/GenBank/DDBJ databases">
        <title>Phytophthora fragariaefolia NBRC 109709.</title>
        <authorList>
            <person name="Ichikawa N."/>
            <person name="Sato H."/>
            <person name="Tonouchi N."/>
        </authorList>
    </citation>
    <scope>NUCLEOTIDE SEQUENCE</scope>
    <source>
        <strain evidence="3">NBRC 109709</strain>
    </source>
</reference>
<dbReference type="PANTHER" id="PTHR37984:SF5">
    <property type="entry name" value="PROTEIN NYNRIN-LIKE"/>
    <property type="match status" value="1"/>
</dbReference>
<dbReference type="InterPro" id="IPR041588">
    <property type="entry name" value="Integrase_H2C2"/>
</dbReference>
<dbReference type="OrthoDB" id="102698at2759"/>
<dbReference type="AlphaFoldDB" id="A0A9W7DB65"/>
<evidence type="ECO:0000256" key="1">
    <source>
        <dbReference type="SAM" id="MobiDB-lite"/>
    </source>
</evidence>
<dbReference type="Proteomes" id="UP001165121">
    <property type="component" value="Unassembled WGS sequence"/>
</dbReference>
<sequence length="571" mass="64268">MNNGVVAALQRGVSDLIIVGDSRLAIQQSMGVIACKKDALQVDLARHKELTKKLNSVRYLHVVRLYNSAAGSMATEALEAKAGRVVLRLERKAELKALNKIPEMLYTCENSADTRRNSATIGKQSAENSAERTEEPKVTATTRSQARRLRFEDEGASDERPVRAFQNPSKTPTRRESIRNEAEFGGAQSQVSNDTAELLTELSEARTPDASDIDPLVVQAERRQRISNAQDEELRWADLKAYLKGEFTQLSHRRVHNAGKVANEFVLSENGLLYRQNKVRRPEELGELGLTLRLVVPTTMIDEVLQNCHNSIEGGHQGIVRTYHRVKADYYWIGLYAGVVKHVQSCEDCNTSKSKPHLKGYSPGNVMSDRPFHVVSMDFVIPLPRTRRGNTALLLFQDHFTGFVIAKEMSAAGALEVAKAFEECVFRRFGAPSLIRHDRDPRFMSEVFQKFSEMMQSGSRATLSYIPQANGQQERSVKTMIQTVRTYVEDHLQADWDDIAEKIVHAINNSRDSTRPETPFYLVHGWDARSALKATTESIRQGPTNSAETSDAAEWRREANRQREVALYLAR</sequence>
<dbReference type="GO" id="GO:0015074">
    <property type="term" value="P:DNA integration"/>
    <property type="evidence" value="ECO:0007669"/>
    <property type="project" value="InterPro"/>
</dbReference>
<feature type="region of interest" description="Disordered" evidence="1">
    <location>
        <begin position="536"/>
        <end position="556"/>
    </location>
</feature>
<dbReference type="Gene3D" id="1.10.340.70">
    <property type="match status" value="1"/>
</dbReference>
<name>A0A9W7DB65_9STRA</name>
<dbReference type="PANTHER" id="PTHR37984">
    <property type="entry name" value="PROTEIN CBG26694"/>
    <property type="match status" value="1"/>
</dbReference>
<dbReference type="InterPro" id="IPR012337">
    <property type="entry name" value="RNaseH-like_sf"/>
</dbReference>
<feature type="compositionally biased region" description="Basic and acidic residues" evidence="1">
    <location>
        <begin position="149"/>
        <end position="162"/>
    </location>
</feature>
<feature type="region of interest" description="Disordered" evidence="1">
    <location>
        <begin position="113"/>
        <end position="177"/>
    </location>
</feature>
<dbReference type="Gene3D" id="3.30.420.10">
    <property type="entry name" value="Ribonuclease H-like superfamily/Ribonuclease H"/>
    <property type="match status" value="2"/>
</dbReference>
<dbReference type="Pfam" id="PF17921">
    <property type="entry name" value="Integrase_H2C2"/>
    <property type="match status" value="1"/>
</dbReference>
<protein>
    <submittedName>
        <fullName evidence="3">Unnamed protein product</fullName>
    </submittedName>
</protein>
<comment type="caution">
    <text evidence="3">The sequence shown here is derived from an EMBL/GenBank/DDBJ whole genome shotgun (WGS) entry which is preliminary data.</text>
</comment>
<accession>A0A9W7DB65</accession>
<dbReference type="InterPro" id="IPR050951">
    <property type="entry name" value="Retrovirus_Pol_polyprotein"/>
</dbReference>
<dbReference type="EMBL" id="BSXT01018971">
    <property type="protein sequence ID" value="GMG17012.1"/>
    <property type="molecule type" value="Genomic_DNA"/>
</dbReference>
<gene>
    <name evidence="3" type="ORF">Pfra01_002997700</name>
</gene>
<dbReference type="InterPro" id="IPR001584">
    <property type="entry name" value="Integrase_cat-core"/>
</dbReference>
<proteinExistence type="predicted"/>